<gene>
    <name evidence="1" type="ORF">CEG18_16640</name>
</gene>
<dbReference type="Proteomes" id="UP000198145">
    <property type="component" value="Unassembled WGS sequence"/>
</dbReference>
<dbReference type="PANTHER" id="PTHR30441">
    <property type="entry name" value="DUF748 DOMAIN-CONTAINING PROTEIN"/>
    <property type="match status" value="1"/>
</dbReference>
<evidence type="ECO:0000313" key="1">
    <source>
        <dbReference type="EMBL" id="OWP50063.1"/>
    </source>
</evidence>
<proteinExistence type="predicted"/>
<dbReference type="RefSeq" id="WP_088418900.1">
    <property type="nucleotide sequence ID" value="NZ_NJBA01000005.1"/>
</dbReference>
<accession>A0A246F912</accession>
<dbReference type="AlphaFoldDB" id="A0A246F912"/>
<name>A0A246F912_PSENT</name>
<sequence length="356" mass="40182">MKRRFSLPMVTLVAVALVLLVAHIALPYVIRDYLNGKLDRMGDYHGQITDVDLALWRGAYRINGLKIVKVNGKVPVPLLDAPVIDLSVSWHALWYEHGIVARVLFLRPELNFVDGGGRQESQSGAGTDWREQLDKLLPITLDELRIADGSIRFHNYQSKPPVHLAASAVNASLYNLTNVADEKGDRVARFEGRARLFDQAPLEAEATFDPFSNFEDFELRLRARDVELRRVNDFAAAYGKFDFNRGSGTVVIEARADKGQLSGYIKPLLHDVDVFNWQQDVEEKDKSLFRSIWEALVGGGETVLKNQRRDQFATRVELSGNVHRQDISAFEAFLGILRNAFIQAFNARYERSAPEG</sequence>
<dbReference type="eggNOG" id="COG2982">
    <property type="taxonomic scope" value="Bacteria"/>
</dbReference>
<dbReference type="InterPro" id="IPR052894">
    <property type="entry name" value="AsmA-related"/>
</dbReference>
<evidence type="ECO:0000313" key="2">
    <source>
        <dbReference type="Proteomes" id="UP000198145"/>
    </source>
</evidence>
<organism evidence="1 2">
    <name type="scientific">Pseudomonas nitroreducens</name>
    <dbReference type="NCBI Taxonomy" id="46680"/>
    <lineage>
        <taxon>Bacteria</taxon>
        <taxon>Pseudomonadati</taxon>
        <taxon>Pseudomonadota</taxon>
        <taxon>Gammaproteobacteria</taxon>
        <taxon>Pseudomonadales</taxon>
        <taxon>Pseudomonadaceae</taxon>
        <taxon>Pseudomonas</taxon>
    </lineage>
</organism>
<evidence type="ECO:0008006" key="3">
    <source>
        <dbReference type="Google" id="ProtNLM"/>
    </source>
</evidence>
<comment type="caution">
    <text evidence="1">The sequence shown here is derived from an EMBL/GenBank/DDBJ whole genome shotgun (WGS) entry which is preliminary data.</text>
</comment>
<dbReference type="GO" id="GO:0090313">
    <property type="term" value="P:regulation of protein targeting to membrane"/>
    <property type="evidence" value="ECO:0007669"/>
    <property type="project" value="TreeGrafter"/>
</dbReference>
<dbReference type="EMBL" id="NJBA01000005">
    <property type="protein sequence ID" value="OWP50063.1"/>
    <property type="molecule type" value="Genomic_DNA"/>
</dbReference>
<dbReference type="GO" id="GO:0005886">
    <property type="term" value="C:plasma membrane"/>
    <property type="evidence" value="ECO:0007669"/>
    <property type="project" value="TreeGrafter"/>
</dbReference>
<dbReference type="PANTHER" id="PTHR30441:SF8">
    <property type="entry name" value="DUF748 DOMAIN-CONTAINING PROTEIN"/>
    <property type="match status" value="1"/>
</dbReference>
<protein>
    <recommendedName>
        <fullName evidence="3">DUF748 domain-containing protein</fullName>
    </recommendedName>
</protein>
<reference evidence="1 2" key="1">
    <citation type="submission" date="2017-06" db="EMBL/GenBank/DDBJ databases">
        <title>Draft genome of Pseudomonas nitroreducens DF05.</title>
        <authorList>
            <person name="Iyer R."/>
        </authorList>
    </citation>
    <scope>NUCLEOTIDE SEQUENCE [LARGE SCALE GENOMIC DNA]</scope>
    <source>
        <strain evidence="1 2">DF05</strain>
    </source>
</reference>